<evidence type="ECO:0000313" key="2">
    <source>
        <dbReference type="Proteomes" id="UP001292094"/>
    </source>
</evidence>
<dbReference type="AlphaFoldDB" id="A0AAE1PBB0"/>
<dbReference type="Proteomes" id="UP001292094">
    <property type="component" value="Unassembled WGS sequence"/>
</dbReference>
<protein>
    <submittedName>
        <fullName evidence="1">Uncharacterized protein</fullName>
    </submittedName>
</protein>
<comment type="caution">
    <text evidence="1">The sequence shown here is derived from an EMBL/GenBank/DDBJ whole genome shotgun (WGS) entry which is preliminary data.</text>
</comment>
<reference evidence="1" key="1">
    <citation type="submission" date="2023-11" db="EMBL/GenBank/DDBJ databases">
        <title>Genome assemblies of two species of porcelain crab, Petrolisthes cinctipes and Petrolisthes manimaculis (Anomura: Porcellanidae).</title>
        <authorList>
            <person name="Angst P."/>
        </authorList>
    </citation>
    <scope>NUCLEOTIDE SEQUENCE</scope>
    <source>
        <strain evidence="1">PB745_02</strain>
        <tissue evidence="1">Gill</tissue>
    </source>
</reference>
<accession>A0AAE1PBB0</accession>
<proteinExistence type="predicted"/>
<gene>
    <name evidence="1" type="ORF">Pmani_022682</name>
</gene>
<sequence length="70" mass="7589">MFCVVRGGWVSVSCEGKEGVPTNLTTSAHPGSIIQQSECDKDSSVFVIVISPCLETPQETWNDAILYNRG</sequence>
<evidence type="ECO:0000313" key="1">
    <source>
        <dbReference type="EMBL" id="KAK4305430.1"/>
    </source>
</evidence>
<name>A0AAE1PBB0_9EUCA</name>
<keyword evidence="2" id="KW-1185">Reference proteome</keyword>
<dbReference type="EMBL" id="JAWZYT010002276">
    <property type="protein sequence ID" value="KAK4305430.1"/>
    <property type="molecule type" value="Genomic_DNA"/>
</dbReference>
<organism evidence="1 2">
    <name type="scientific">Petrolisthes manimaculis</name>
    <dbReference type="NCBI Taxonomy" id="1843537"/>
    <lineage>
        <taxon>Eukaryota</taxon>
        <taxon>Metazoa</taxon>
        <taxon>Ecdysozoa</taxon>
        <taxon>Arthropoda</taxon>
        <taxon>Crustacea</taxon>
        <taxon>Multicrustacea</taxon>
        <taxon>Malacostraca</taxon>
        <taxon>Eumalacostraca</taxon>
        <taxon>Eucarida</taxon>
        <taxon>Decapoda</taxon>
        <taxon>Pleocyemata</taxon>
        <taxon>Anomura</taxon>
        <taxon>Galatheoidea</taxon>
        <taxon>Porcellanidae</taxon>
        <taxon>Petrolisthes</taxon>
    </lineage>
</organism>